<dbReference type="InParanoid" id="A9B7J9"/>
<evidence type="ECO:0000313" key="2">
    <source>
        <dbReference type="EMBL" id="ABX02972.1"/>
    </source>
</evidence>
<evidence type="ECO:0000313" key="3">
    <source>
        <dbReference type="Proteomes" id="UP000000787"/>
    </source>
</evidence>
<keyword evidence="1" id="KW-0812">Transmembrane</keyword>
<dbReference type="Proteomes" id="UP000000787">
    <property type="component" value="Chromosome"/>
</dbReference>
<keyword evidence="3" id="KW-1185">Reference proteome</keyword>
<keyword evidence="1" id="KW-1133">Transmembrane helix</keyword>
<dbReference type="EMBL" id="CP000875">
    <property type="protein sequence ID" value="ABX02972.1"/>
    <property type="molecule type" value="Genomic_DNA"/>
</dbReference>
<feature type="transmembrane region" description="Helical" evidence="1">
    <location>
        <begin position="12"/>
        <end position="30"/>
    </location>
</feature>
<evidence type="ECO:0000256" key="1">
    <source>
        <dbReference type="SAM" id="Phobius"/>
    </source>
</evidence>
<dbReference type="AlphaFoldDB" id="A9B7J9"/>
<organism evidence="2 3">
    <name type="scientific">Herpetosiphon aurantiacus (strain ATCC 23779 / DSM 785 / 114-95)</name>
    <dbReference type="NCBI Taxonomy" id="316274"/>
    <lineage>
        <taxon>Bacteria</taxon>
        <taxon>Bacillati</taxon>
        <taxon>Chloroflexota</taxon>
        <taxon>Chloroflexia</taxon>
        <taxon>Herpetosiphonales</taxon>
        <taxon>Herpetosiphonaceae</taxon>
        <taxon>Herpetosiphon</taxon>
    </lineage>
</organism>
<accession>A9B7J9</accession>
<keyword evidence="1" id="KW-0472">Membrane</keyword>
<dbReference type="HOGENOM" id="CLU_1945810_0_0_0"/>
<proteinExistence type="predicted"/>
<dbReference type="STRING" id="316274.Haur_0320"/>
<name>A9B7J9_HERA2</name>
<gene>
    <name evidence="2" type="ordered locus">Haur_0320</name>
</gene>
<protein>
    <submittedName>
        <fullName evidence="2">Uncharacterized protein</fullName>
    </submittedName>
</protein>
<dbReference type="BioCyc" id="HAUR316274:GHYA-323-MONOMER"/>
<reference evidence="2 3" key="1">
    <citation type="journal article" date="2011" name="Stand. Genomic Sci.">
        <title>Complete genome sequence of the filamentous gliding predatory bacterium Herpetosiphon aurantiacus type strain (114-95(T)).</title>
        <authorList>
            <person name="Kiss H."/>
            <person name="Nett M."/>
            <person name="Domin N."/>
            <person name="Martin K."/>
            <person name="Maresca J.A."/>
            <person name="Copeland A."/>
            <person name="Lapidus A."/>
            <person name="Lucas S."/>
            <person name="Berry K.W."/>
            <person name="Glavina Del Rio T."/>
            <person name="Dalin E."/>
            <person name="Tice H."/>
            <person name="Pitluck S."/>
            <person name="Richardson P."/>
            <person name="Bruce D."/>
            <person name="Goodwin L."/>
            <person name="Han C."/>
            <person name="Detter J.C."/>
            <person name="Schmutz J."/>
            <person name="Brettin T."/>
            <person name="Land M."/>
            <person name="Hauser L."/>
            <person name="Kyrpides N.C."/>
            <person name="Ivanova N."/>
            <person name="Goker M."/>
            <person name="Woyke T."/>
            <person name="Klenk H.P."/>
            <person name="Bryant D.A."/>
        </authorList>
    </citation>
    <scope>NUCLEOTIDE SEQUENCE [LARGE SCALE GENOMIC DNA]</scope>
    <source>
        <strain evidence="3">ATCC 23779 / DSM 785 / 114-95</strain>
    </source>
</reference>
<sequence length="129" mass="14238">MYNSSTISRRIALAFVTFGLIFVSFVYTALTSSQTPQFGTPAAANTAWQWGDIEGITVTQQLQTAPLNTAWQWGDIEGITVTQQLQTAPLNTAWQWGDIEGITMTHQLQTAPLNTAWQWGNIESSKGML</sequence>
<dbReference type="KEGG" id="hau:Haur_0320"/>